<keyword evidence="3" id="KW-1185">Reference proteome</keyword>
<keyword evidence="1" id="KW-0472">Membrane</keyword>
<comment type="caution">
    <text evidence="2">The sequence shown here is derived from an EMBL/GenBank/DDBJ whole genome shotgun (WGS) entry which is preliminary data.</text>
</comment>
<reference evidence="2 3" key="1">
    <citation type="submission" date="2023-08" db="EMBL/GenBank/DDBJ databases">
        <title>A Necator americanus chromosomal reference genome.</title>
        <authorList>
            <person name="Ilik V."/>
            <person name="Petrzelkova K.J."/>
            <person name="Pardy F."/>
            <person name="Fuh T."/>
            <person name="Niatou-Singa F.S."/>
            <person name="Gouil Q."/>
            <person name="Baker L."/>
            <person name="Ritchie M.E."/>
            <person name="Jex A.R."/>
            <person name="Gazzola D."/>
            <person name="Li H."/>
            <person name="Toshio Fujiwara R."/>
            <person name="Zhan B."/>
            <person name="Aroian R.V."/>
            <person name="Pafco B."/>
            <person name="Schwarz E.M."/>
        </authorList>
    </citation>
    <scope>NUCLEOTIDE SEQUENCE [LARGE SCALE GENOMIC DNA]</scope>
    <source>
        <strain evidence="2 3">Aroian</strain>
        <tissue evidence="2">Whole animal</tissue>
    </source>
</reference>
<dbReference type="Proteomes" id="UP001303046">
    <property type="component" value="Unassembled WGS sequence"/>
</dbReference>
<gene>
    <name evidence="2" type="primary">Necator_chrIV.g16635</name>
    <name evidence="2" type="ORF">RB195_003338</name>
</gene>
<evidence type="ECO:0000313" key="3">
    <source>
        <dbReference type="Proteomes" id="UP001303046"/>
    </source>
</evidence>
<evidence type="ECO:0000256" key="1">
    <source>
        <dbReference type="SAM" id="Phobius"/>
    </source>
</evidence>
<dbReference type="EMBL" id="JAVFWL010000004">
    <property type="protein sequence ID" value="KAK6751855.1"/>
    <property type="molecule type" value="Genomic_DNA"/>
</dbReference>
<keyword evidence="1" id="KW-1133">Transmembrane helix</keyword>
<keyword evidence="1" id="KW-0812">Transmembrane</keyword>
<feature type="transmembrane region" description="Helical" evidence="1">
    <location>
        <begin position="42"/>
        <end position="68"/>
    </location>
</feature>
<sequence>MSKGYTDEATTIWATRQGKRPLSRPVCGYSGTDCPKAFWDQYSVYVLVGGAILLFLSLAAILFFVYVLRREPAREAKDSLVGPCEAGYDRCVFVCGGCDGWNRMEDKKQKDEP</sequence>
<proteinExistence type="predicted"/>
<protein>
    <submittedName>
        <fullName evidence="2">Uncharacterized protein</fullName>
    </submittedName>
</protein>
<organism evidence="2 3">
    <name type="scientific">Necator americanus</name>
    <name type="common">Human hookworm</name>
    <dbReference type="NCBI Taxonomy" id="51031"/>
    <lineage>
        <taxon>Eukaryota</taxon>
        <taxon>Metazoa</taxon>
        <taxon>Ecdysozoa</taxon>
        <taxon>Nematoda</taxon>
        <taxon>Chromadorea</taxon>
        <taxon>Rhabditida</taxon>
        <taxon>Rhabditina</taxon>
        <taxon>Rhabditomorpha</taxon>
        <taxon>Strongyloidea</taxon>
        <taxon>Ancylostomatidae</taxon>
        <taxon>Bunostominae</taxon>
        <taxon>Necator</taxon>
    </lineage>
</organism>
<accession>A0ABR1DNF5</accession>
<evidence type="ECO:0000313" key="2">
    <source>
        <dbReference type="EMBL" id="KAK6751855.1"/>
    </source>
</evidence>
<name>A0ABR1DNF5_NECAM</name>